<keyword evidence="3" id="KW-1185">Reference proteome</keyword>
<comment type="caution">
    <text evidence="2">The sequence shown here is derived from an EMBL/GenBank/DDBJ whole genome shotgun (WGS) entry which is preliminary data.</text>
</comment>
<feature type="chain" id="PRO_5042486241" description="Secreted protein" evidence="1">
    <location>
        <begin position="19"/>
        <end position="163"/>
    </location>
</feature>
<protein>
    <recommendedName>
        <fullName evidence="4">Secreted protein</fullName>
    </recommendedName>
</protein>
<accession>A0AAI9ZPX9</accession>
<evidence type="ECO:0008006" key="4">
    <source>
        <dbReference type="Google" id="ProtNLM"/>
    </source>
</evidence>
<sequence length="163" mass="17555">MPPHASLSLSLCLSGVVAVSLSSVPGLSCLSPPPPLLFSWSVCWPYLAFQTTTASCTSCTLSSPLSLPRTLAMVPAAFYSEEWQSFKSSRLAGSPCDKKKTIQTFGSAPSLSTSLVINRPWPSRPREALFSSILPLHKSNYGEADFSDSLDSLYRPSPPPIFL</sequence>
<feature type="signal peptide" evidence="1">
    <location>
        <begin position="1"/>
        <end position="18"/>
    </location>
</feature>
<reference evidence="2" key="1">
    <citation type="submission" date="2021-06" db="EMBL/GenBank/DDBJ databases">
        <title>Comparative genomics, transcriptomics and evolutionary studies reveal genomic signatures of adaptation to plant cell wall in hemibiotrophic fungi.</title>
        <authorList>
            <consortium name="DOE Joint Genome Institute"/>
            <person name="Baroncelli R."/>
            <person name="Diaz J.F."/>
            <person name="Benocci T."/>
            <person name="Peng M."/>
            <person name="Battaglia E."/>
            <person name="Haridas S."/>
            <person name="Andreopoulos W."/>
            <person name="Labutti K."/>
            <person name="Pangilinan J."/>
            <person name="Floch G.L."/>
            <person name="Makela M.R."/>
            <person name="Henrissat B."/>
            <person name="Grigoriev I.V."/>
            <person name="Crouch J.A."/>
            <person name="De Vries R.P."/>
            <person name="Sukno S.A."/>
            <person name="Thon M.R."/>
        </authorList>
    </citation>
    <scope>NUCLEOTIDE SEQUENCE</scope>
    <source>
        <strain evidence="2">CBS 102054</strain>
    </source>
</reference>
<dbReference type="AlphaFoldDB" id="A0AAI9ZPX9"/>
<evidence type="ECO:0000313" key="2">
    <source>
        <dbReference type="EMBL" id="KAK1636004.1"/>
    </source>
</evidence>
<dbReference type="RefSeq" id="XP_060444611.1">
    <property type="nucleotide sequence ID" value="XM_060584788.1"/>
</dbReference>
<evidence type="ECO:0000256" key="1">
    <source>
        <dbReference type="SAM" id="SignalP"/>
    </source>
</evidence>
<dbReference type="GeneID" id="85469650"/>
<name>A0AAI9ZPX9_9PEZI</name>
<organism evidence="2 3">
    <name type="scientific">Colletotrichum phormii</name>
    <dbReference type="NCBI Taxonomy" id="359342"/>
    <lineage>
        <taxon>Eukaryota</taxon>
        <taxon>Fungi</taxon>
        <taxon>Dikarya</taxon>
        <taxon>Ascomycota</taxon>
        <taxon>Pezizomycotina</taxon>
        <taxon>Sordariomycetes</taxon>
        <taxon>Hypocreomycetidae</taxon>
        <taxon>Glomerellales</taxon>
        <taxon>Glomerellaceae</taxon>
        <taxon>Colletotrichum</taxon>
        <taxon>Colletotrichum acutatum species complex</taxon>
    </lineage>
</organism>
<evidence type="ECO:0000313" key="3">
    <source>
        <dbReference type="Proteomes" id="UP001243989"/>
    </source>
</evidence>
<gene>
    <name evidence="2" type="ORF">BDP81DRAFT_32335</name>
</gene>
<dbReference type="EMBL" id="JAHMHQ010000011">
    <property type="protein sequence ID" value="KAK1636004.1"/>
    <property type="molecule type" value="Genomic_DNA"/>
</dbReference>
<keyword evidence="1" id="KW-0732">Signal</keyword>
<proteinExistence type="predicted"/>
<dbReference type="Proteomes" id="UP001243989">
    <property type="component" value="Unassembled WGS sequence"/>
</dbReference>